<evidence type="ECO:0000256" key="2">
    <source>
        <dbReference type="ARBA" id="ARBA00004604"/>
    </source>
</evidence>
<keyword evidence="7" id="KW-0539">Nucleus</keyword>
<evidence type="ECO:0000313" key="11">
    <source>
        <dbReference type="EMBL" id="OEH79504.1"/>
    </source>
</evidence>
<dbReference type="GO" id="GO:0030942">
    <property type="term" value="F:endoplasmic reticulum signal peptide binding"/>
    <property type="evidence" value="ECO:0007669"/>
    <property type="project" value="InterPro"/>
</dbReference>
<evidence type="ECO:0000313" key="12">
    <source>
        <dbReference type="Proteomes" id="UP000095192"/>
    </source>
</evidence>
<feature type="region of interest" description="Disordered" evidence="10">
    <location>
        <begin position="1"/>
        <end position="23"/>
    </location>
</feature>
<dbReference type="AlphaFoldDB" id="A0A1D3D7S3"/>
<gene>
    <name evidence="11" type="ORF">cyc_05501</name>
</gene>
<organism evidence="11 12">
    <name type="scientific">Cyclospora cayetanensis</name>
    <dbReference type="NCBI Taxonomy" id="88456"/>
    <lineage>
        <taxon>Eukaryota</taxon>
        <taxon>Sar</taxon>
        <taxon>Alveolata</taxon>
        <taxon>Apicomplexa</taxon>
        <taxon>Conoidasida</taxon>
        <taxon>Coccidia</taxon>
        <taxon>Eucoccidiorida</taxon>
        <taxon>Eimeriorina</taxon>
        <taxon>Eimeriidae</taxon>
        <taxon>Cyclospora</taxon>
    </lineage>
</organism>
<dbReference type="Proteomes" id="UP000095192">
    <property type="component" value="Unassembled WGS sequence"/>
</dbReference>
<feature type="compositionally biased region" description="Polar residues" evidence="10">
    <location>
        <begin position="878"/>
        <end position="902"/>
    </location>
</feature>
<dbReference type="Gene3D" id="1.10.3450.40">
    <property type="entry name" value="Signal recognition particle, SRP68 subunit, RNA-binding domain"/>
    <property type="match status" value="1"/>
</dbReference>
<evidence type="ECO:0000256" key="4">
    <source>
        <dbReference type="ARBA" id="ARBA00022490"/>
    </source>
</evidence>
<name>A0A1D3D7S3_9EIME</name>
<keyword evidence="12" id="KW-1185">Reference proteome</keyword>
<keyword evidence="6" id="KW-0733">Signal recognition particle</keyword>
<sequence>MGIDAEDSPSAGGSCMPPPEATPAGPLSLDITYTAHVLGDLNGLRHRDYTRYRSYLTRRLGRLRRHLDAKHGRHRYVPKPLPDIITDERYLLLVLLQAERAWAYGMQLKSDNASAATPSAKLRAHSIRRFAKALLYARQLEALYVDDEGPLCDGRTCLDALAYRGTPVDPKKEKPRAAMSAALANWKELQLLPLETLRTLAAAAATDMKTMAPTLTEADAQIWAEQYGEASARFRDCVELVHKEMMADPEESSWLHAQGLCMDMSRCLEVERDALMLLRCLLSLSAADGRSAAAYLPPCCCTCVRLLRRSWWLWLSRVLYCVSSATSFLPFSQGLEQMQGEEALPDERRPQLQRWIQIAKDGKATCLATAIACEGVLSDAFGKKNPFTTTAKGIHTRLLPGALSLYRALLDAPVVLHLSFSARRLYTSGAAQAAARVRVFVNGTVAALADTSLPAVRDCVHYGVPCCCSLNALVQLRDDPHERIDLLLAAIQKVTAVAVGQRMCRYLCALLCKTQNIHRPASAAVATREDTDSADLTPVQKQLQSTVGRLLLPPPEPVACKPHLFDLVSATLSNVGHLLMEEPSQDARPSTAATIEKGKLVCDSYPHTLLLAAVLMGRCRPLHPLNPLTSPARQPPLVEVGLVDFLSPSGAANPPPHIPPKTQTVLSPFSLSQNSFLFRWKRRFPPSMKKTSKKLSVSCNIYRPLPTSISLLLSCPSLAAHHLPFGRLHGLLDCDLAPASSLGTLNSLPIDKPALQTARDCSLACPASTTRIDADVGEGTVHPPYKVATREITVSQEEPWGQEAEGDSHEVVRRNANTSRKTIPLRSTGPHCGGRVGHQNTPVWRHKMWPPAIAQADDNAARTLQYRIRGSCAAVGFSTPSDNTEATKGRRTTTLFKASSYGSRGRNSDRAE</sequence>
<dbReference type="Pfam" id="PF16969">
    <property type="entry name" value="SRP68"/>
    <property type="match status" value="1"/>
</dbReference>
<keyword evidence="4" id="KW-0963">Cytoplasm</keyword>
<dbReference type="GO" id="GO:0008312">
    <property type="term" value="F:7S RNA binding"/>
    <property type="evidence" value="ECO:0007669"/>
    <property type="project" value="InterPro"/>
</dbReference>
<evidence type="ECO:0000256" key="9">
    <source>
        <dbReference type="ARBA" id="ARBA00029498"/>
    </source>
</evidence>
<proteinExistence type="inferred from homology"/>
<dbReference type="GO" id="GO:0005047">
    <property type="term" value="F:signal recognition particle binding"/>
    <property type="evidence" value="ECO:0007669"/>
    <property type="project" value="InterPro"/>
</dbReference>
<evidence type="ECO:0000256" key="3">
    <source>
        <dbReference type="ARBA" id="ARBA00009352"/>
    </source>
</evidence>
<dbReference type="InterPro" id="IPR026258">
    <property type="entry name" value="SRP68"/>
</dbReference>
<evidence type="ECO:0000256" key="5">
    <source>
        <dbReference type="ARBA" id="ARBA00022884"/>
    </source>
</evidence>
<dbReference type="GO" id="GO:0005786">
    <property type="term" value="C:signal recognition particle, endoplasmic reticulum targeting"/>
    <property type="evidence" value="ECO:0007669"/>
    <property type="project" value="UniProtKB-KW"/>
</dbReference>
<evidence type="ECO:0000256" key="6">
    <source>
        <dbReference type="ARBA" id="ARBA00023135"/>
    </source>
</evidence>
<dbReference type="GO" id="GO:0006614">
    <property type="term" value="P:SRP-dependent cotranslational protein targeting to membrane"/>
    <property type="evidence" value="ECO:0007669"/>
    <property type="project" value="InterPro"/>
</dbReference>
<accession>A0A1D3D7S3</accession>
<comment type="subcellular location">
    <subcellularLocation>
        <location evidence="1">Cytoplasm</location>
    </subcellularLocation>
    <subcellularLocation>
        <location evidence="2">Nucleus</location>
        <location evidence="2">Nucleolus</location>
    </subcellularLocation>
</comment>
<reference evidence="11 12" key="1">
    <citation type="journal article" date="2016" name="BMC Genomics">
        <title>Comparative genomics reveals Cyclospora cayetanensis possesses coccidia-like metabolism and invasion components but unique surface antigens.</title>
        <authorList>
            <person name="Liu S."/>
            <person name="Wang L."/>
            <person name="Zheng H."/>
            <person name="Xu Z."/>
            <person name="Roellig D.M."/>
            <person name="Li N."/>
            <person name="Frace M.A."/>
            <person name="Tang K."/>
            <person name="Arrowood M.J."/>
            <person name="Moss D.M."/>
            <person name="Zhang L."/>
            <person name="Feng Y."/>
            <person name="Xiao L."/>
        </authorList>
    </citation>
    <scope>NUCLEOTIDE SEQUENCE [LARGE SCALE GENOMIC DNA]</scope>
    <source>
        <strain evidence="11 12">CHN_HEN01</strain>
    </source>
</reference>
<dbReference type="InterPro" id="IPR038253">
    <property type="entry name" value="SRP68_N_sf"/>
</dbReference>
<evidence type="ECO:0000256" key="10">
    <source>
        <dbReference type="SAM" id="MobiDB-lite"/>
    </source>
</evidence>
<dbReference type="EMBL" id="JROU02000363">
    <property type="protein sequence ID" value="OEH79504.1"/>
    <property type="molecule type" value="Genomic_DNA"/>
</dbReference>
<protein>
    <recommendedName>
        <fullName evidence="9">Signal recognition particle subunit SRP68</fullName>
    </recommendedName>
</protein>
<keyword evidence="8" id="KW-0687">Ribonucleoprotein</keyword>
<keyword evidence="5" id="KW-0694">RNA-binding</keyword>
<dbReference type="InParanoid" id="A0A1D3D7S3"/>
<evidence type="ECO:0000256" key="1">
    <source>
        <dbReference type="ARBA" id="ARBA00004496"/>
    </source>
</evidence>
<evidence type="ECO:0000256" key="7">
    <source>
        <dbReference type="ARBA" id="ARBA00023242"/>
    </source>
</evidence>
<evidence type="ECO:0000256" key="8">
    <source>
        <dbReference type="ARBA" id="ARBA00023274"/>
    </source>
</evidence>
<dbReference type="PANTHER" id="PTHR12860">
    <property type="entry name" value="SIGNAL RECOGNITION PARTICLE 68 KDA PROTEIN"/>
    <property type="match status" value="1"/>
</dbReference>
<dbReference type="VEuPathDB" id="ToxoDB:cyc_05501"/>
<dbReference type="GO" id="GO:0005730">
    <property type="term" value="C:nucleolus"/>
    <property type="evidence" value="ECO:0007669"/>
    <property type="project" value="UniProtKB-SubCell"/>
</dbReference>
<dbReference type="VEuPathDB" id="ToxoDB:LOC34621848"/>
<comment type="similarity">
    <text evidence="3">Belongs to the SRP68 family.</text>
</comment>
<comment type="caution">
    <text evidence="11">The sequence shown here is derived from an EMBL/GenBank/DDBJ whole genome shotgun (WGS) entry which is preliminary data.</text>
</comment>
<dbReference type="PANTHER" id="PTHR12860:SF0">
    <property type="entry name" value="SIGNAL RECOGNITION PARTICLE SUBUNIT SRP68"/>
    <property type="match status" value="1"/>
</dbReference>
<feature type="region of interest" description="Disordered" evidence="10">
    <location>
        <begin position="878"/>
        <end position="912"/>
    </location>
</feature>